<reference evidence="3" key="1">
    <citation type="submission" date="2022-12" db="EMBL/GenBank/DDBJ databases">
        <title>Draft genome sequence of the thermophilic strain Brevibacillus thermoruber HT42, isolated from Los Humeros, Puebla, Mexico, with biotechnological potential.</title>
        <authorList>
            <person name="Lara Sanchez J."/>
            <person name="Solis Palacios R."/>
            <person name="Bustos Baena A.S."/>
            <person name="Ruz Baez A.E."/>
            <person name="Espinosa Luna G."/>
            <person name="Oliart Ros R.M."/>
        </authorList>
    </citation>
    <scope>NUCLEOTIDE SEQUENCE</scope>
    <source>
        <strain evidence="3">HT42</strain>
    </source>
</reference>
<dbReference type="Proteomes" id="UP001151071">
    <property type="component" value="Unassembled WGS sequence"/>
</dbReference>
<feature type="domain" description="LiaF transmembrane" evidence="2">
    <location>
        <begin position="9"/>
        <end position="98"/>
    </location>
</feature>
<keyword evidence="4" id="KW-1185">Reference proteome</keyword>
<dbReference type="AlphaFoldDB" id="A0A9X3Z4P3"/>
<proteinExistence type="predicted"/>
<name>A0A9X3Z4P3_9BACL</name>
<sequence>MSERSGKVLLGLVLLLIGGLVLLDQIGIDGGDLLGVLIPGLIMLYGARKVMGSSGSRFSGVLIFLFGFLMLIGKLHLLFHAVLAIGVIYLGFRLLRQRDVPDHPVPTVWERQWAQRVLREDDALDRWEQSVTKRQQP</sequence>
<dbReference type="Pfam" id="PF22570">
    <property type="entry name" value="LiaF-TM"/>
    <property type="match status" value="1"/>
</dbReference>
<keyword evidence="1" id="KW-0472">Membrane</keyword>
<accession>A0A9X3Z4P3</accession>
<organism evidence="3 4">
    <name type="scientific">Brevibacillus thermoruber</name>
    <dbReference type="NCBI Taxonomy" id="33942"/>
    <lineage>
        <taxon>Bacteria</taxon>
        <taxon>Bacillati</taxon>
        <taxon>Bacillota</taxon>
        <taxon>Bacilli</taxon>
        <taxon>Bacillales</taxon>
        <taxon>Paenibacillaceae</taxon>
        <taxon>Brevibacillus</taxon>
    </lineage>
</organism>
<evidence type="ECO:0000313" key="3">
    <source>
        <dbReference type="EMBL" id="MDA5110028.1"/>
    </source>
</evidence>
<keyword evidence="1" id="KW-1133">Transmembrane helix</keyword>
<comment type="caution">
    <text evidence="3">The sequence shown here is derived from an EMBL/GenBank/DDBJ whole genome shotgun (WGS) entry which is preliminary data.</text>
</comment>
<evidence type="ECO:0000256" key="1">
    <source>
        <dbReference type="SAM" id="Phobius"/>
    </source>
</evidence>
<protein>
    <recommendedName>
        <fullName evidence="2">LiaF transmembrane domain-containing protein</fullName>
    </recommendedName>
</protein>
<evidence type="ECO:0000259" key="2">
    <source>
        <dbReference type="Pfam" id="PF22570"/>
    </source>
</evidence>
<gene>
    <name evidence="3" type="ORF">O3V59_16805</name>
</gene>
<dbReference type="EMBL" id="JAPYYP010000025">
    <property type="protein sequence ID" value="MDA5110028.1"/>
    <property type="molecule type" value="Genomic_DNA"/>
</dbReference>
<feature type="transmembrane region" description="Helical" evidence="1">
    <location>
        <begin position="63"/>
        <end position="92"/>
    </location>
</feature>
<dbReference type="RefSeq" id="WP_271140609.1">
    <property type="nucleotide sequence ID" value="NZ_JAPYYP010000025.1"/>
</dbReference>
<dbReference type="InterPro" id="IPR054331">
    <property type="entry name" value="LiaF_TM"/>
</dbReference>
<keyword evidence="1" id="KW-0812">Transmembrane</keyword>
<evidence type="ECO:0000313" key="4">
    <source>
        <dbReference type="Proteomes" id="UP001151071"/>
    </source>
</evidence>